<evidence type="ECO:0000256" key="2">
    <source>
        <dbReference type="HAMAP-Rule" id="MF_00518"/>
    </source>
</evidence>
<keyword evidence="2" id="KW-0378">Hydrolase</keyword>
<dbReference type="EC" id="3.1.1.96" evidence="2"/>
<organism evidence="3 4">
    <name type="scientific">Microseira wollei NIES-4236</name>
    <dbReference type="NCBI Taxonomy" id="2530354"/>
    <lineage>
        <taxon>Bacteria</taxon>
        <taxon>Bacillati</taxon>
        <taxon>Cyanobacteriota</taxon>
        <taxon>Cyanophyceae</taxon>
        <taxon>Oscillatoriophycideae</taxon>
        <taxon>Aerosakkonematales</taxon>
        <taxon>Aerosakkonemataceae</taxon>
        <taxon>Microseira</taxon>
    </lineage>
</organism>
<comment type="subcellular location">
    <subcellularLocation>
        <location evidence="2">Cytoplasm</location>
    </subcellularLocation>
</comment>
<dbReference type="PANTHER" id="PTHR10472">
    <property type="entry name" value="D-TYROSYL-TRNA TYR DEACYLASE"/>
    <property type="match status" value="1"/>
</dbReference>
<keyword evidence="2" id="KW-0694">RNA-binding</keyword>
<dbReference type="FunFam" id="3.50.80.10:FF:000001">
    <property type="entry name" value="D-aminoacyl-tRNA deacylase"/>
    <property type="match status" value="1"/>
</dbReference>
<keyword evidence="4" id="KW-1185">Reference proteome</keyword>
<dbReference type="GO" id="GO:0051500">
    <property type="term" value="F:D-tyrosyl-tRNA(Tyr) deacylase activity"/>
    <property type="evidence" value="ECO:0007669"/>
    <property type="project" value="TreeGrafter"/>
</dbReference>
<dbReference type="SUPFAM" id="SSF69500">
    <property type="entry name" value="DTD-like"/>
    <property type="match status" value="1"/>
</dbReference>
<dbReference type="GO" id="GO:0019478">
    <property type="term" value="P:D-amino acid catabolic process"/>
    <property type="evidence" value="ECO:0007669"/>
    <property type="project" value="UniProtKB-UniRule"/>
</dbReference>
<reference evidence="3" key="1">
    <citation type="submission" date="2019-10" db="EMBL/GenBank/DDBJ databases">
        <title>Draft genome sequece of Microseira wollei NIES-4236.</title>
        <authorList>
            <person name="Yamaguchi H."/>
            <person name="Suzuki S."/>
            <person name="Kawachi M."/>
        </authorList>
    </citation>
    <scope>NUCLEOTIDE SEQUENCE</scope>
    <source>
        <strain evidence="3">NIES-4236</strain>
    </source>
</reference>
<sequence>MRVIVQRVKYSQVTVNGNIVGKIGRGLNLLVGVANTDTEAELDWMARKCLELRLFPADENNGGRWEKSVQEIGGELLVISQFTLYGDCRKGRRPSFDKSAAPESAKNLYDRFVDKLRQSGLKVETGEFGAMMQVSIENDGPVTLLLERDAS</sequence>
<comment type="similarity">
    <text evidence="1 2">Belongs to the DTD family.</text>
</comment>
<evidence type="ECO:0000313" key="3">
    <source>
        <dbReference type="EMBL" id="GET40221.1"/>
    </source>
</evidence>
<comment type="caution">
    <text evidence="3">The sequence shown here is derived from an EMBL/GenBank/DDBJ whole genome shotgun (WGS) entry which is preliminary data.</text>
</comment>
<dbReference type="AlphaFoldDB" id="A0AAV3XFE5"/>
<dbReference type="HAMAP" id="MF_00518">
    <property type="entry name" value="Deacylase_Dtd"/>
    <property type="match status" value="1"/>
</dbReference>
<name>A0AAV3XFE5_9CYAN</name>
<dbReference type="CDD" id="cd00563">
    <property type="entry name" value="Dtyr_deacylase"/>
    <property type="match status" value="1"/>
</dbReference>
<comment type="catalytic activity">
    <reaction evidence="2">
        <text>glycyl-tRNA(Ala) + H2O = tRNA(Ala) + glycine + H(+)</text>
        <dbReference type="Rhea" id="RHEA:53744"/>
        <dbReference type="Rhea" id="RHEA-COMP:9657"/>
        <dbReference type="Rhea" id="RHEA-COMP:13640"/>
        <dbReference type="ChEBI" id="CHEBI:15377"/>
        <dbReference type="ChEBI" id="CHEBI:15378"/>
        <dbReference type="ChEBI" id="CHEBI:57305"/>
        <dbReference type="ChEBI" id="CHEBI:78442"/>
        <dbReference type="ChEBI" id="CHEBI:78522"/>
    </reaction>
</comment>
<dbReference type="NCBIfam" id="TIGR00256">
    <property type="entry name" value="D-aminoacyl-tRNA deacylase"/>
    <property type="match status" value="1"/>
</dbReference>
<comment type="function">
    <text evidence="2">An aminoacyl-tRNA editing enzyme that deacylates mischarged D-aminoacyl-tRNAs. Also deacylates mischarged glycyl-tRNA(Ala), protecting cells against glycine mischarging by AlaRS. Acts via tRNA-based rather than protein-based catalysis; rejects L-amino acids rather than detecting D-amino acids in the active site. By recycling D-aminoacyl-tRNA to D-amino acids and free tRNA molecules, this enzyme counteracts the toxicity associated with the formation of D-aminoacyl-tRNA entities in vivo and helps enforce protein L-homochirality.</text>
</comment>
<dbReference type="Gene3D" id="3.50.80.10">
    <property type="entry name" value="D-tyrosyl-tRNA(Tyr) deacylase"/>
    <property type="match status" value="1"/>
</dbReference>
<dbReference type="InterPro" id="IPR003732">
    <property type="entry name" value="Daa-tRNA_deacyls_DTD"/>
</dbReference>
<comment type="subunit">
    <text evidence="2">Homodimer.</text>
</comment>
<evidence type="ECO:0000313" key="4">
    <source>
        <dbReference type="Proteomes" id="UP001050975"/>
    </source>
</evidence>
<keyword evidence="2" id="KW-0963">Cytoplasm</keyword>
<dbReference type="GO" id="GO:0000049">
    <property type="term" value="F:tRNA binding"/>
    <property type="evidence" value="ECO:0007669"/>
    <property type="project" value="UniProtKB-UniRule"/>
</dbReference>
<evidence type="ECO:0000256" key="1">
    <source>
        <dbReference type="ARBA" id="ARBA00009673"/>
    </source>
</evidence>
<accession>A0AAV3XFE5</accession>
<dbReference type="Pfam" id="PF02580">
    <property type="entry name" value="Tyr_Deacylase"/>
    <property type="match status" value="1"/>
</dbReference>
<proteinExistence type="inferred from homology"/>
<dbReference type="EMBL" id="BLAY01000085">
    <property type="protein sequence ID" value="GET40221.1"/>
    <property type="molecule type" value="Genomic_DNA"/>
</dbReference>
<dbReference type="GO" id="GO:0043908">
    <property type="term" value="F:Ser(Gly)-tRNA(Ala) hydrolase activity"/>
    <property type="evidence" value="ECO:0007669"/>
    <property type="project" value="UniProtKB-UniRule"/>
</dbReference>
<keyword evidence="2" id="KW-0820">tRNA-binding</keyword>
<dbReference type="InterPro" id="IPR023509">
    <property type="entry name" value="DTD-like_sf"/>
</dbReference>
<dbReference type="GO" id="GO:0005737">
    <property type="term" value="C:cytoplasm"/>
    <property type="evidence" value="ECO:0007669"/>
    <property type="project" value="UniProtKB-SubCell"/>
</dbReference>
<dbReference type="GO" id="GO:0106026">
    <property type="term" value="F:Gly-tRNA(Ala) deacylase activity"/>
    <property type="evidence" value="ECO:0007669"/>
    <property type="project" value="UniProtKB-UniRule"/>
</dbReference>
<comment type="catalytic activity">
    <reaction evidence="2">
        <text>a D-aminoacyl-tRNA + H2O = a tRNA + a D-alpha-amino acid + H(+)</text>
        <dbReference type="Rhea" id="RHEA:13953"/>
        <dbReference type="Rhea" id="RHEA-COMP:10123"/>
        <dbReference type="Rhea" id="RHEA-COMP:10124"/>
        <dbReference type="ChEBI" id="CHEBI:15377"/>
        <dbReference type="ChEBI" id="CHEBI:15378"/>
        <dbReference type="ChEBI" id="CHEBI:59871"/>
        <dbReference type="ChEBI" id="CHEBI:78442"/>
        <dbReference type="ChEBI" id="CHEBI:79333"/>
        <dbReference type="EC" id="3.1.1.96"/>
    </reaction>
</comment>
<gene>
    <name evidence="2 3" type="primary">dtd</name>
    <name evidence="3" type="ORF">MiSe_50300</name>
</gene>
<dbReference type="PANTHER" id="PTHR10472:SF5">
    <property type="entry name" value="D-AMINOACYL-TRNA DEACYLASE 1"/>
    <property type="match status" value="1"/>
</dbReference>
<dbReference type="Proteomes" id="UP001050975">
    <property type="component" value="Unassembled WGS sequence"/>
</dbReference>
<dbReference type="EC" id="3.1.1.-" evidence="2"/>
<dbReference type="RefSeq" id="WP_226586065.1">
    <property type="nucleotide sequence ID" value="NZ_BLAY01000085.1"/>
</dbReference>
<protein>
    <recommendedName>
        <fullName evidence="2">D-aminoacyl-tRNA deacylase</fullName>
        <shortName evidence="2">DTD</shortName>
        <ecNumber evidence="2">3.1.1.96</ecNumber>
    </recommendedName>
    <alternativeName>
        <fullName evidence="2">Gly-tRNA(Ala) deacylase</fullName>
        <ecNumber evidence="2">3.1.1.-</ecNumber>
    </alternativeName>
</protein>
<feature type="short sequence motif" description="Gly-cisPro motif, important for rejection of L-amino acids" evidence="2">
    <location>
        <begin position="140"/>
        <end position="141"/>
    </location>
</feature>
<comment type="domain">
    <text evidence="2">A Gly-cisPro motif from one monomer fits into the active site of the other monomer to allow specific chiral rejection of L-amino acids.</text>
</comment>